<gene>
    <name evidence="4" type="ORF">Slati_2214500</name>
</gene>
<dbReference type="InterPro" id="IPR023621">
    <property type="entry name" value="Ribosomal_eL31_dom_sf"/>
</dbReference>
<dbReference type="Pfam" id="PF01198">
    <property type="entry name" value="Ribosomal_L31e"/>
    <property type="match status" value="1"/>
</dbReference>
<evidence type="ECO:0000256" key="1">
    <source>
        <dbReference type="ARBA" id="ARBA00010808"/>
    </source>
</evidence>
<dbReference type="InterPro" id="IPR000054">
    <property type="entry name" value="Ribosomal_eL31"/>
</dbReference>
<evidence type="ECO:0000256" key="3">
    <source>
        <dbReference type="ARBA" id="ARBA00023274"/>
    </source>
</evidence>
<dbReference type="GO" id="GO:0022625">
    <property type="term" value="C:cytosolic large ribosomal subunit"/>
    <property type="evidence" value="ECO:0007669"/>
    <property type="project" value="TreeGrafter"/>
</dbReference>
<protein>
    <submittedName>
        <fullName evidence="4">60S ribosomal protein L31</fullName>
    </submittedName>
</protein>
<dbReference type="SUPFAM" id="SSF54575">
    <property type="entry name" value="Ribosomal protein L31e"/>
    <property type="match status" value="1"/>
</dbReference>
<keyword evidence="3" id="KW-0687">Ribonucleoprotein</keyword>
<reference evidence="4" key="1">
    <citation type="submission" date="2020-06" db="EMBL/GenBank/DDBJ databases">
        <authorList>
            <person name="Li T."/>
            <person name="Hu X."/>
            <person name="Zhang T."/>
            <person name="Song X."/>
            <person name="Zhang H."/>
            <person name="Dai N."/>
            <person name="Sheng W."/>
            <person name="Hou X."/>
            <person name="Wei L."/>
        </authorList>
    </citation>
    <scope>NUCLEOTIDE SEQUENCE</scope>
    <source>
        <strain evidence="4">KEN1</strain>
        <tissue evidence="4">Leaf</tissue>
    </source>
</reference>
<evidence type="ECO:0000313" key="4">
    <source>
        <dbReference type="EMBL" id="KAL0444918.1"/>
    </source>
</evidence>
<dbReference type="EMBL" id="JACGWN010000007">
    <property type="protein sequence ID" value="KAL0444918.1"/>
    <property type="molecule type" value="Genomic_DNA"/>
</dbReference>
<accession>A0AAW2WU59</accession>
<dbReference type="PANTHER" id="PTHR10956:SF33">
    <property type="entry name" value="60S RIBOSOMAL PROTEIN L31"/>
    <property type="match status" value="1"/>
</dbReference>
<proteinExistence type="inferred from homology"/>
<evidence type="ECO:0000256" key="2">
    <source>
        <dbReference type="ARBA" id="ARBA00022980"/>
    </source>
</evidence>
<dbReference type="GO" id="GO:0003735">
    <property type="term" value="F:structural constituent of ribosome"/>
    <property type="evidence" value="ECO:0007669"/>
    <property type="project" value="InterPro"/>
</dbReference>
<name>A0AAW2WU59_9LAMI</name>
<comment type="similarity">
    <text evidence="1">Belongs to the eukaryotic ribosomal protein eL31 family.</text>
</comment>
<keyword evidence="2 4" id="KW-0689">Ribosomal protein</keyword>
<sequence length="79" mass="9036">MGIAEVRIDVKLKKHIWSRRIHSVPRRIRVCIARKRNANAKEELYSLVAVAEIPNGGLKGLGTQVIDDEEWFSVLKSLR</sequence>
<comment type="caution">
    <text evidence="4">The sequence shown here is derived from an EMBL/GenBank/DDBJ whole genome shotgun (WGS) entry which is preliminary data.</text>
</comment>
<reference evidence="4" key="2">
    <citation type="journal article" date="2024" name="Plant">
        <title>Genomic evolution and insights into agronomic trait innovations of Sesamum species.</title>
        <authorList>
            <person name="Miao H."/>
            <person name="Wang L."/>
            <person name="Qu L."/>
            <person name="Liu H."/>
            <person name="Sun Y."/>
            <person name="Le M."/>
            <person name="Wang Q."/>
            <person name="Wei S."/>
            <person name="Zheng Y."/>
            <person name="Lin W."/>
            <person name="Duan Y."/>
            <person name="Cao H."/>
            <person name="Xiong S."/>
            <person name="Wang X."/>
            <person name="Wei L."/>
            <person name="Li C."/>
            <person name="Ma Q."/>
            <person name="Ju M."/>
            <person name="Zhao R."/>
            <person name="Li G."/>
            <person name="Mu C."/>
            <person name="Tian Q."/>
            <person name="Mei H."/>
            <person name="Zhang T."/>
            <person name="Gao T."/>
            <person name="Zhang H."/>
        </authorList>
    </citation>
    <scope>NUCLEOTIDE SEQUENCE</scope>
    <source>
        <strain evidence="4">KEN1</strain>
    </source>
</reference>
<dbReference type="AlphaFoldDB" id="A0AAW2WU59"/>
<dbReference type="GO" id="GO:0002181">
    <property type="term" value="P:cytoplasmic translation"/>
    <property type="evidence" value="ECO:0007669"/>
    <property type="project" value="TreeGrafter"/>
</dbReference>
<dbReference type="PANTHER" id="PTHR10956">
    <property type="entry name" value="60S RIBOSOMAL PROTEIN L31"/>
    <property type="match status" value="1"/>
</dbReference>
<dbReference type="Gene3D" id="3.10.440.10">
    <property type="match status" value="1"/>
</dbReference>
<organism evidence="4">
    <name type="scientific">Sesamum latifolium</name>
    <dbReference type="NCBI Taxonomy" id="2727402"/>
    <lineage>
        <taxon>Eukaryota</taxon>
        <taxon>Viridiplantae</taxon>
        <taxon>Streptophyta</taxon>
        <taxon>Embryophyta</taxon>
        <taxon>Tracheophyta</taxon>
        <taxon>Spermatophyta</taxon>
        <taxon>Magnoliopsida</taxon>
        <taxon>eudicotyledons</taxon>
        <taxon>Gunneridae</taxon>
        <taxon>Pentapetalae</taxon>
        <taxon>asterids</taxon>
        <taxon>lamiids</taxon>
        <taxon>Lamiales</taxon>
        <taxon>Pedaliaceae</taxon>
        <taxon>Sesamum</taxon>
    </lineage>
</organism>